<dbReference type="EMBL" id="JBHTIS010000533">
    <property type="protein sequence ID" value="MFD1046137.1"/>
    <property type="molecule type" value="Genomic_DNA"/>
</dbReference>
<keyword evidence="2" id="KW-1185">Reference proteome</keyword>
<reference evidence="2" key="1">
    <citation type="journal article" date="2019" name="Int. J. Syst. Evol. Microbiol.">
        <title>The Global Catalogue of Microorganisms (GCM) 10K type strain sequencing project: providing services to taxonomists for standard genome sequencing and annotation.</title>
        <authorList>
            <consortium name="The Broad Institute Genomics Platform"/>
            <consortium name="The Broad Institute Genome Sequencing Center for Infectious Disease"/>
            <person name="Wu L."/>
            <person name="Ma J."/>
        </authorList>
    </citation>
    <scope>NUCLEOTIDE SEQUENCE [LARGE SCALE GENOMIC DNA]</scope>
    <source>
        <strain evidence="2">JCM 31486</strain>
    </source>
</reference>
<evidence type="ECO:0008006" key="3">
    <source>
        <dbReference type="Google" id="ProtNLM"/>
    </source>
</evidence>
<sequence length="100" mass="10874">MSTEASPVHQAGYQLTDKPEEITHLVCCRDASWGKTFCGEPTDQEININIQQVCTMCVEAAEAMLPGCYAREDAVCPVDGNPCPSEHEIYLSIARATDPA</sequence>
<name>A0ABW3M721_9PSEU</name>
<accession>A0ABW3M721</accession>
<gene>
    <name evidence="1" type="ORF">ACFQ1S_11465</name>
</gene>
<organism evidence="1 2">
    <name type="scientific">Kibdelosporangium lantanae</name>
    <dbReference type="NCBI Taxonomy" id="1497396"/>
    <lineage>
        <taxon>Bacteria</taxon>
        <taxon>Bacillati</taxon>
        <taxon>Actinomycetota</taxon>
        <taxon>Actinomycetes</taxon>
        <taxon>Pseudonocardiales</taxon>
        <taxon>Pseudonocardiaceae</taxon>
        <taxon>Kibdelosporangium</taxon>
    </lineage>
</organism>
<evidence type="ECO:0000313" key="1">
    <source>
        <dbReference type="EMBL" id="MFD1046137.1"/>
    </source>
</evidence>
<evidence type="ECO:0000313" key="2">
    <source>
        <dbReference type="Proteomes" id="UP001597045"/>
    </source>
</evidence>
<dbReference type="Proteomes" id="UP001597045">
    <property type="component" value="Unassembled WGS sequence"/>
</dbReference>
<protein>
    <recommendedName>
        <fullName evidence="3">4Fe-4S Wbl-type domain-containing protein</fullName>
    </recommendedName>
</protein>
<proteinExistence type="predicted"/>
<comment type="caution">
    <text evidence="1">The sequence shown here is derived from an EMBL/GenBank/DDBJ whole genome shotgun (WGS) entry which is preliminary data.</text>
</comment>